<dbReference type="AlphaFoldDB" id="A0ABD6C5M8"/>
<keyword evidence="3" id="KW-1185">Reference proteome</keyword>
<feature type="transmembrane region" description="Helical" evidence="1">
    <location>
        <begin position="77"/>
        <end position="98"/>
    </location>
</feature>
<dbReference type="Pfam" id="PF26041">
    <property type="entry name" value="DUF8011"/>
    <property type="match status" value="1"/>
</dbReference>
<accession>A0ABD6C5M8</accession>
<proteinExistence type="predicted"/>
<dbReference type="EMBL" id="JBHUDB010000025">
    <property type="protein sequence ID" value="MFD1572235.1"/>
    <property type="molecule type" value="Genomic_DNA"/>
</dbReference>
<name>A0ABD6C5M8_9EURY</name>
<evidence type="ECO:0000313" key="3">
    <source>
        <dbReference type="Proteomes" id="UP001597185"/>
    </source>
</evidence>
<keyword evidence="1" id="KW-0472">Membrane</keyword>
<organism evidence="2 3">
    <name type="scientific">Halorubrum laminariae</name>
    <dbReference type="NCBI Taxonomy" id="1433523"/>
    <lineage>
        <taxon>Archaea</taxon>
        <taxon>Methanobacteriati</taxon>
        <taxon>Methanobacteriota</taxon>
        <taxon>Stenosarchaea group</taxon>
        <taxon>Halobacteria</taxon>
        <taxon>Halobacteriales</taxon>
        <taxon>Haloferacaceae</taxon>
        <taxon>Halorubrum</taxon>
    </lineage>
</organism>
<feature type="transmembrane region" description="Helical" evidence="1">
    <location>
        <begin position="46"/>
        <end position="65"/>
    </location>
</feature>
<sequence>MTPSNLRKTLFSEPSGRRHAAVMFAGALAFVGLYLTAWFLDESVPRFALFLLVGSALSGIAEALPKDRRRIAGGLRVLAILVLVCLLALIIFAPEFIIG</sequence>
<comment type="caution">
    <text evidence="2">The sequence shown here is derived from an EMBL/GenBank/DDBJ whole genome shotgun (WGS) entry which is preliminary data.</text>
</comment>
<keyword evidence="1" id="KW-0812">Transmembrane</keyword>
<dbReference type="RefSeq" id="WP_256418910.1">
    <property type="nucleotide sequence ID" value="NZ_JANHDL010000010.1"/>
</dbReference>
<keyword evidence="1" id="KW-1133">Transmembrane helix</keyword>
<gene>
    <name evidence="2" type="ORF">ACFR9T_16915</name>
</gene>
<evidence type="ECO:0000313" key="2">
    <source>
        <dbReference type="EMBL" id="MFD1572235.1"/>
    </source>
</evidence>
<dbReference type="Proteomes" id="UP001597185">
    <property type="component" value="Unassembled WGS sequence"/>
</dbReference>
<dbReference type="InterPro" id="IPR058324">
    <property type="entry name" value="DUF8011"/>
</dbReference>
<protein>
    <recommendedName>
        <fullName evidence="4">FUSC family protein</fullName>
    </recommendedName>
</protein>
<evidence type="ECO:0000256" key="1">
    <source>
        <dbReference type="SAM" id="Phobius"/>
    </source>
</evidence>
<feature type="transmembrane region" description="Helical" evidence="1">
    <location>
        <begin position="21"/>
        <end position="40"/>
    </location>
</feature>
<evidence type="ECO:0008006" key="4">
    <source>
        <dbReference type="Google" id="ProtNLM"/>
    </source>
</evidence>
<reference evidence="2 3" key="1">
    <citation type="journal article" date="2019" name="Int. J. Syst. Evol. Microbiol.">
        <title>The Global Catalogue of Microorganisms (GCM) 10K type strain sequencing project: providing services to taxonomists for standard genome sequencing and annotation.</title>
        <authorList>
            <consortium name="The Broad Institute Genomics Platform"/>
            <consortium name="The Broad Institute Genome Sequencing Center for Infectious Disease"/>
            <person name="Wu L."/>
            <person name="Ma J."/>
        </authorList>
    </citation>
    <scope>NUCLEOTIDE SEQUENCE [LARGE SCALE GENOMIC DNA]</scope>
    <source>
        <strain evidence="2 3">CGMCC 1.12689</strain>
    </source>
</reference>